<dbReference type="InterPro" id="IPR046347">
    <property type="entry name" value="bZIP_sf"/>
</dbReference>
<proteinExistence type="predicted"/>
<organism evidence="2 3">
    <name type="scientific">Verruconis gallopava</name>
    <dbReference type="NCBI Taxonomy" id="253628"/>
    <lineage>
        <taxon>Eukaryota</taxon>
        <taxon>Fungi</taxon>
        <taxon>Dikarya</taxon>
        <taxon>Ascomycota</taxon>
        <taxon>Pezizomycotina</taxon>
        <taxon>Dothideomycetes</taxon>
        <taxon>Pleosporomycetidae</taxon>
        <taxon>Venturiales</taxon>
        <taxon>Sympoventuriaceae</taxon>
        <taxon>Verruconis</taxon>
    </lineage>
</organism>
<dbReference type="GO" id="GO:0003700">
    <property type="term" value="F:DNA-binding transcription factor activity"/>
    <property type="evidence" value="ECO:0007669"/>
    <property type="project" value="InterPro"/>
</dbReference>
<name>A0A0D2A9Y7_9PEZI</name>
<dbReference type="Gene3D" id="1.20.5.170">
    <property type="match status" value="1"/>
</dbReference>
<dbReference type="PANTHER" id="PTHR37012">
    <property type="entry name" value="B-ZIP TRANSCRIPTION FACTOR (EUROFUNG)-RELATED"/>
    <property type="match status" value="1"/>
</dbReference>
<dbReference type="Proteomes" id="UP000053259">
    <property type="component" value="Unassembled WGS sequence"/>
</dbReference>
<sequence length="370" mass="42230">MTAEVSKVKLRSIDYLTPEQLQRKREVDRRSQRQARARTRAYIAELEQRVRDFEARIHTLEQEFSTFVSSCKCKREPQECVTLPRNESTWEDTTHASILANVEQSQSMLRTEQWIDQGSGLDISQLMSIDSTTQATAQGLPLPAWSAGSPSVASIPVHSLPDPPVWQALPKHTPPTSPTCALDIVMTNLIQNRRAYEASGGNDQEFRKRAFPSIQSLLNPTYDAVKAPVTSTIVNNIIHVMTVPTLPEQIAILYVMSSVVRWQISPTEANYDKMPEWLRPTPSQLFTPHPPWIDMFIWPKARERLCRQEKYHSKHGLMSKLCNESLSINWPHQPSDMILQVGDDTILNPIFERHIKKIENWTVSASVLEK</sequence>
<dbReference type="STRING" id="253628.A0A0D2A9Y7"/>
<evidence type="ECO:0008006" key="4">
    <source>
        <dbReference type="Google" id="ProtNLM"/>
    </source>
</evidence>
<dbReference type="VEuPathDB" id="FungiDB:PV09_05294"/>
<dbReference type="RefSeq" id="XP_016213402.1">
    <property type="nucleotide sequence ID" value="XM_016358783.1"/>
</dbReference>
<dbReference type="Pfam" id="PF11905">
    <property type="entry name" value="DUF3425"/>
    <property type="match status" value="1"/>
</dbReference>
<keyword evidence="3" id="KW-1185">Reference proteome</keyword>
<evidence type="ECO:0000313" key="2">
    <source>
        <dbReference type="EMBL" id="KIW03533.1"/>
    </source>
</evidence>
<feature type="coiled-coil region" evidence="1">
    <location>
        <begin position="36"/>
        <end position="63"/>
    </location>
</feature>
<dbReference type="OrthoDB" id="2985014at2759"/>
<dbReference type="SUPFAM" id="SSF57959">
    <property type="entry name" value="Leucine zipper domain"/>
    <property type="match status" value="1"/>
</dbReference>
<dbReference type="HOGENOM" id="CLU_020925_1_1_1"/>
<gene>
    <name evidence="2" type="ORF">PV09_05294</name>
</gene>
<keyword evidence="1" id="KW-0175">Coiled coil</keyword>
<evidence type="ECO:0000256" key="1">
    <source>
        <dbReference type="SAM" id="Coils"/>
    </source>
</evidence>
<dbReference type="EMBL" id="KN847544">
    <property type="protein sequence ID" value="KIW03533.1"/>
    <property type="molecule type" value="Genomic_DNA"/>
</dbReference>
<dbReference type="GeneID" id="27313267"/>
<dbReference type="PANTHER" id="PTHR37012:SF2">
    <property type="entry name" value="BZIP DOMAIN-CONTAINING PROTEIN-RELATED"/>
    <property type="match status" value="1"/>
</dbReference>
<evidence type="ECO:0000313" key="3">
    <source>
        <dbReference type="Proteomes" id="UP000053259"/>
    </source>
</evidence>
<dbReference type="AlphaFoldDB" id="A0A0D2A9Y7"/>
<reference evidence="2 3" key="1">
    <citation type="submission" date="2015-01" db="EMBL/GenBank/DDBJ databases">
        <title>The Genome Sequence of Ochroconis gallopava CBS43764.</title>
        <authorList>
            <consortium name="The Broad Institute Genomics Platform"/>
            <person name="Cuomo C."/>
            <person name="de Hoog S."/>
            <person name="Gorbushina A."/>
            <person name="Stielow B."/>
            <person name="Teixiera M."/>
            <person name="Abouelleil A."/>
            <person name="Chapman S.B."/>
            <person name="Priest M."/>
            <person name="Young S.K."/>
            <person name="Wortman J."/>
            <person name="Nusbaum C."/>
            <person name="Birren B."/>
        </authorList>
    </citation>
    <scope>NUCLEOTIDE SEQUENCE [LARGE SCALE GENOMIC DNA]</scope>
    <source>
        <strain evidence="2 3">CBS 43764</strain>
    </source>
</reference>
<dbReference type="InParanoid" id="A0A0D2A9Y7"/>
<dbReference type="InterPro" id="IPR021833">
    <property type="entry name" value="DUF3425"/>
</dbReference>
<accession>A0A0D2A9Y7</accession>
<protein>
    <recommendedName>
        <fullName evidence="4">BZIP domain-containing protein</fullName>
    </recommendedName>
</protein>